<dbReference type="GO" id="GO:0006935">
    <property type="term" value="P:chemotaxis"/>
    <property type="evidence" value="ECO:0007669"/>
    <property type="project" value="UniProtKB-KW"/>
</dbReference>
<dbReference type="CDD" id="cd11386">
    <property type="entry name" value="MCP_signal"/>
    <property type="match status" value="1"/>
</dbReference>
<evidence type="ECO:0000256" key="1">
    <source>
        <dbReference type="ARBA" id="ARBA00022500"/>
    </source>
</evidence>
<dbReference type="SUPFAM" id="SSF58104">
    <property type="entry name" value="Methyl-accepting chemotaxis protein (MCP) signaling domain"/>
    <property type="match status" value="1"/>
</dbReference>
<evidence type="ECO:0000259" key="7">
    <source>
        <dbReference type="PROSITE" id="PS50885"/>
    </source>
</evidence>
<comment type="similarity">
    <text evidence="2">Belongs to the methyl-accepting chemotaxis (MCP) protein family.</text>
</comment>
<dbReference type="RefSeq" id="WP_125126205.1">
    <property type="nucleotide sequence ID" value="NZ_RHJS01000002.1"/>
</dbReference>
<evidence type="ECO:0000313" key="8">
    <source>
        <dbReference type="EMBL" id="RRK30371.1"/>
    </source>
</evidence>
<evidence type="ECO:0000313" key="9">
    <source>
        <dbReference type="Proteomes" id="UP000274920"/>
    </source>
</evidence>
<reference evidence="8" key="1">
    <citation type="submission" date="2018-10" db="EMBL/GenBank/DDBJ databases">
        <title>Schaedlerella arabinophila gen. nov. sp. nov., isolated from the mouse intestinal tract and comparative analysis with the genome of the closely related altered Schaedler flora strain ASF502.</title>
        <authorList>
            <person name="Miyake S."/>
            <person name="Soh M."/>
            <person name="Seedorf H."/>
        </authorList>
    </citation>
    <scope>NUCLEOTIDE SEQUENCE [LARGE SCALE GENOMIC DNA]</scope>
    <source>
        <strain evidence="8">DSM 106076</strain>
    </source>
</reference>
<dbReference type="Proteomes" id="UP000274920">
    <property type="component" value="Unassembled WGS sequence"/>
</dbReference>
<keyword evidence="5" id="KW-0472">Membrane</keyword>
<keyword evidence="1" id="KW-0145">Chemotaxis</keyword>
<dbReference type="GO" id="GO:0004888">
    <property type="term" value="F:transmembrane signaling receptor activity"/>
    <property type="evidence" value="ECO:0007669"/>
    <property type="project" value="InterPro"/>
</dbReference>
<dbReference type="GO" id="GO:0005886">
    <property type="term" value="C:plasma membrane"/>
    <property type="evidence" value="ECO:0007669"/>
    <property type="project" value="TreeGrafter"/>
</dbReference>
<keyword evidence="5" id="KW-0812">Transmembrane</keyword>
<feature type="region of interest" description="Disordered" evidence="4">
    <location>
        <begin position="362"/>
        <end position="383"/>
    </location>
</feature>
<dbReference type="FunFam" id="1.10.287.950:FF:000001">
    <property type="entry name" value="Methyl-accepting chemotaxis sensory transducer"/>
    <property type="match status" value="1"/>
</dbReference>
<dbReference type="InterPro" id="IPR051310">
    <property type="entry name" value="MCP_chemotaxis"/>
</dbReference>
<dbReference type="InterPro" id="IPR004089">
    <property type="entry name" value="MCPsignal_dom"/>
</dbReference>
<dbReference type="PROSITE" id="PS50885">
    <property type="entry name" value="HAMP"/>
    <property type="match status" value="1"/>
</dbReference>
<dbReference type="PANTHER" id="PTHR43531">
    <property type="entry name" value="PROTEIN ICFG"/>
    <property type="match status" value="1"/>
</dbReference>
<dbReference type="InterPro" id="IPR024478">
    <property type="entry name" value="HlyB_4HB_MCP"/>
</dbReference>
<dbReference type="GO" id="GO:0007165">
    <property type="term" value="P:signal transduction"/>
    <property type="evidence" value="ECO:0007669"/>
    <property type="project" value="UniProtKB-KW"/>
</dbReference>
<feature type="region of interest" description="Disordered" evidence="4">
    <location>
        <begin position="317"/>
        <end position="340"/>
    </location>
</feature>
<dbReference type="EMBL" id="RHJS01000002">
    <property type="protein sequence ID" value="RRK30371.1"/>
    <property type="molecule type" value="Genomic_DNA"/>
</dbReference>
<evidence type="ECO:0000259" key="6">
    <source>
        <dbReference type="PROSITE" id="PS50111"/>
    </source>
</evidence>
<accession>A0A426DC83</accession>
<name>A0A426DC83_9FIRM</name>
<keyword evidence="9" id="KW-1185">Reference proteome</keyword>
<keyword evidence="5" id="KW-1133">Transmembrane helix</keyword>
<evidence type="ECO:0000256" key="4">
    <source>
        <dbReference type="SAM" id="MobiDB-lite"/>
    </source>
</evidence>
<feature type="domain" description="HAMP" evidence="7">
    <location>
        <begin position="213"/>
        <end position="265"/>
    </location>
</feature>
<dbReference type="SMART" id="SM00283">
    <property type="entry name" value="MA"/>
    <property type="match status" value="1"/>
</dbReference>
<evidence type="ECO:0000256" key="5">
    <source>
        <dbReference type="SAM" id="Phobius"/>
    </source>
</evidence>
<dbReference type="Pfam" id="PF00015">
    <property type="entry name" value="MCPsignal"/>
    <property type="match status" value="1"/>
</dbReference>
<dbReference type="Pfam" id="PF00672">
    <property type="entry name" value="HAMP"/>
    <property type="match status" value="1"/>
</dbReference>
<sequence length="567" mass="61427">MKKVIQNLKISQKLYVLVGVALIGMLMIGGMSFNLMGRLNEKTSDISTSWLPSVDTARDMDTTISYIRLNELAYLTAVSPEKEESSLQYLESEKEEMNNLLAKYGGLIDSEETPYYEAAQKAWNNYAQADEELLALAKQGRIEQARSLLDGECVELYNAVTSALADIIAYNTEGSNSETQESISLYRTALLSQAAVMVIIIIIGVYFSFVIIRGIKFPLFEIEQAATKMAQGDLDIHISYESRDELGDLSSQVRRLIRKLQAIIEDENKFLAKMASGDFTIDSACAEEYTGGFRPLLDSFRTISERLNDTMLQISSSSEQVANGSEQVSSGAQALSQGATEQASSVEELAATVTEISNRVKQNAEHARKANSMADTVSDEMNTSNQKMQDMIQAMNDISHSSDEIGKIIKTIEDIAFQTNILALNAAVEAARAGDAGKGFAVVADEVRNLASKSADASHSTASLIENSLQAVASGTQIADETAKSLKEAVEGVNAMHDIISQISEASSTQADAISQISMGIEQISSVVQTNSATAQESAAASQELSGQSQLMKSLVGRFRLKNGSHR</sequence>
<keyword evidence="3" id="KW-0807">Transducer</keyword>
<comment type="caution">
    <text evidence="8">The sequence shown here is derived from an EMBL/GenBank/DDBJ whole genome shotgun (WGS) entry which is preliminary data.</text>
</comment>
<dbReference type="InterPro" id="IPR004090">
    <property type="entry name" value="Chemotax_Me-accpt_rcpt"/>
</dbReference>
<gene>
    <name evidence="8" type="ORF">EBB54_02490</name>
</gene>
<dbReference type="Pfam" id="PF12729">
    <property type="entry name" value="4HB_MCP_1"/>
    <property type="match status" value="1"/>
</dbReference>
<protein>
    <submittedName>
        <fullName evidence="8">Methyl-accepting chemotaxis protein</fullName>
    </submittedName>
</protein>
<feature type="transmembrane region" description="Helical" evidence="5">
    <location>
        <begin position="14"/>
        <end position="36"/>
    </location>
</feature>
<dbReference type="SMART" id="SM00304">
    <property type="entry name" value="HAMP"/>
    <property type="match status" value="1"/>
</dbReference>
<organism evidence="8 9">
    <name type="scientific">Schaedlerella arabinosiphila</name>
    <dbReference type="NCBI Taxonomy" id="2044587"/>
    <lineage>
        <taxon>Bacteria</taxon>
        <taxon>Bacillati</taxon>
        <taxon>Bacillota</taxon>
        <taxon>Clostridia</taxon>
        <taxon>Lachnospirales</taxon>
        <taxon>Lachnospiraceae</taxon>
        <taxon>Schaedlerella</taxon>
    </lineage>
</organism>
<feature type="transmembrane region" description="Helical" evidence="5">
    <location>
        <begin position="190"/>
        <end position="212"/>
    </location>
</feature>
<evidence type="ECO:0000256" key="3">
    <source>
        <dbReference type="PROSITE-ProRule" id="PRU00284"/>
    </source>
</evidence>
<dbReference type="PANTHER" id="PTHR43531:SF11">
    <property type="entry name" value="METHYL-ACCEPTING CHEMOTAXIS PROTEIN 3"/>
    <property type="match status" value="1"/>
</dbReference>
<dbReference type="CDD" id="cd06225">
    <property type="entry name" value="HAMP"/>
    <property type="match status" value="1"/>
</dbReference>
<evidence type="ECO:0000256" key="2">
    <source>
        <dbReference type="ARBA" id="ARBA00029447"/>
    </source>
</evidence>
<feature type="compositionally biased region" description="Polar residues" evidence="4">
    <location>
        <begin position="373"/>
        <end position="383"/>
    </location>
</feature>
<dbReference type="AlphaFoldDB" id="A0A426DC83"/>
<dbReference type="InterPro" id="IPR003660">
    <property type="entry name" value="HAMP_dom"/>
</dbReference>
<dbReference type="PRINTS" id="PR00260">
    <property type="entry name" value="CHEMTRNSDUCR"/>
</dbReference>
<feature type="domain" description="Methyl-accepting transducer" evidence="6">
    <location>
        <begin position="317"/>
        <end position="546"/>
    </location>
</feature>
<dbReference type="Gene3D" id="6.10.340.10">
    <property type="match status" value="1"/>
</dbReference>
<dbReference type="Gene3D" id="1.10.287.950">
    <property type="entry name" value="Methyl-accepting chemotaxis protein"/>
    <property type="match status" value="1"/>
</dbReference>
<dbReference type="PROSITE" id="PS50111">
    <property type="entry name" value="CHEMOTAXIS_TRANSDUC_2"/>
    <property type="match status" value="1"/>
</dbReference>
<proteinExistence type="inferred from homology"/>